<organism evidence="1">
    <name type="scientific">hydrothermal vent metagenome</name>
    <dbReference type="NCBI Taxonomy" id="652676"/>
    <lineage>
        <taxon>unclassified sequences</taxon>
        <taxon>metagenomes</taxon>
        <taxon>ecological metagenomes</taxon>
    </lineage>
</organism>
<protein>
    <submittedName>
        <fullName evidence="1">Uncharacterized protein</fullName>
    </submittedName>
</protein>
<name>A0A1W1CDU6_9ZZZZ</name>
<gene>
    <name evidence="1" type="ORF">MNB_SV-12-1036</name>
</gene>
<dbReference type="EMBL" id="FPHE01000129">
    <property type="protein sequence ID" value="SFV64008.1"/>
    <property type="molecule type" value="Genomic_DNA"/>
</dbReference>
<sequence length="123" mass="14418">MKKYLVIALILGFTFITFVAFQKAKPTAKAPIYEKIKIYSPYYLDKRFGGLQIMSKTDEKFKEKPNNMEVFHRLEFLEREWAKTHMKIIENQVVISDNNGTEATKIPITTKEDSDFIHSFYGI</sequence>
<accession>A0A1W1CDU6</accession>
<proteinExistence type="predicted"/>
<dbReference type="AlphaFoldDB" id="A0A1W1CDU6"/>
<evidence type="ECO:0000313" key="1">
    <source>
        <dbReference type="EMBL" id="SFV64008.1"/>
    </source>
</evidence>
<reference evidence="1" key="1">
    <citation type="submission" date="2016-10" db="EMBL/GenBank/DDBJ databases">
        <authorList>
            <person name="de Groot N.N."/>
        </authorList>
    </citation>
    <scope>NUCLEOTIDE SEQUENCE</scope>
</reference>